<reference evidence="7 8" key="1">
    <citation type="journal article" date="2021" name="ISME Commun">
        <title>Automated analysis of genomic sequences facilitates high-throughput and comprehensive description of bacteria.</title>
        <authorList>
            <person name="Hitch T.C.A."/>
        </authorList>
    </citation>
    <scope>NUCLEOTIDE SEQUENCE [LARGE SCALE GENOMIC DNA]</scope>
    <source>
        <strain evidence="7 8">Sanger_18</strain>
    </source>
</reference>
<dbReference type="InterPro" id="IPR001182">
    <property type="entry name" value="FtsW/RodA"/>
</dbReference>
<keyword evidence="3" id="KW-0133">Cell shape</keyword>
<evidence type="ECO:0000256" key="1">
    <source>
        <dbReference type="ARBA" id="ARBA00004141"/>
    </source>
</evidence>
<accession>A0ABT2SZA8</accession>
<keyword evidence="8" id="KW-1185">Reference proteome</keyword>
<keyword evidence="5 6" id="KW-0472">Membrane</keyword>
<feature type="transmembrane region" description="Helical" evidence="6">
    <location>
        <begin position="128"/>
        <end position="146"/>
    </location>
</feature>
<feature type="transmembrane region" description="Helical" evidence="6">
    <location>
        <begin position="307"/>
        <end position="334"/>
    </location>
</feature>
<comment type="caution">
    <text evidence="7">The sequence shown here is derived from an EMBL/GenBank/DDBJ whole genome shotgun (WGS) entry which is preliminary data.</text>
</comment>
<comment type="subcellular location">
    <subcellularLocation>
        <location evidence="1">Membrane</location>
        <topology evidence="1">Multi-pass membrane protein</topology>
    </subcellularLocation>
</comment>
<feature type="transmembrane region" description="Helical" evidence="6">
    <location>
        <begin position="152"/>
        <end position="169"/>
    </location>
</feature>
<evidence type="ECO:0000256" key="2">
    <source>
        <dbReference type="ARBA" id="ARBA00022692"/>
    </source>
</evidence>
<name>A0ABT2SZA8_9FIRM</name>
<sequence length="371" mass="40484">MLRQYKLRNYNFKLIFLVLAISMIGIIAVGSAQESLQSRQIGGFAAGVAIMIALSLFDYSIILKLYWLIYAANVILLALVIFIGDEGGGAQRWLDIGGFRFQPSEIAKIFMILFFAEFLRKNRERLNTVKYIVLSVVLFGILAFLIVSQPDLSTTIVFCLIFASIMFVAGISWKLIAGVLAVAIPAAVILIFLILQPDQKIFSGDTTYQGNRIIAFFNKEEYANTLGYQQEYSVMAIGSGQLTGKGYKTNQISSVKNANFISEQETDFIYAVIGEEFGFIGSSAVVILLLLISLECFAVARKAKDTAGAVIATGIGALIGFQSFINIGVVTYLLPNTGLPLPFVSYGLTSLISSFIGIGLVLNVGLQCKQK</sequence>
<evidence type="ECO:0000313" key="8">
    <source>
        <dbReference type="Proteomes" id="UP001652432"/>
    </source>
</evidence>
<evidence type="ECO:0000313" key="7">
    <source>
        <dbReference type="EMBL" id="MCU6743340.1"/>
    </source>
</evidence>
<dbReference type="RefSeq" id="WP_262572991.1">
    <property type="nucleotide sequence ID" value="NZ_JAOQKJ010000002.1"/>
</dbReference>
<dbReference type="EMBL" id="JAOQKJ010000002">
    <property type="protein sequence ID" value="MCU6743340.1"/>
    <property type="molecule type" value="Genomic_DNA"/>
</dbReference>
<organism evidence="7 8">
    <name type="scientific">Suilimivivens aceti</name>
    <dbReference type="NCBI Taxonomy" id="2981774"/>
    <lineage>
        <taxon>Bacteria</taxon>
        <taxon>Bacillati</taxon>
        <taxon>Bacillota</taxon>
        <taxon>Clostridia</taxon>
        <taxon>Lachnospirales</taxon>
        <taxon>Lachnospiraceae</taxon>
        <taxon>Suilimivivens</taxon>
    </lineage>
</organism>
<feature type="transmembrane region" description="Helical" evidence="6">
    <location>
        <begin position="277"/>
        <end position="300"/>
    </location>
</feature>
<dbReference type="Proteomes" id="UP001652432">
    <property type="component" value="Unassembled WGS sequence"/>
</dbReference>
<protein>
    <submittedName>
        <fullName evidence="7">Rod shape-determining protein RodA</fullName>
    </submittedName>
</protein>
<gene>
    <name evidence="7" type="ORF">OCV77_02275</name>
</gene>
<keyword evidence="4 6" id="KW-1133">Transmembrane helix</keyword>
<feature type="transmembrane region" description="Helical" evidence="6">
    <location>
        <begin position="96"/>
        <end position="116"/>
    </location>
</feature>
<evidence type="ECO:0000256" key="3">
    <source>
        <dbReference type="ARBA" id="ARBA00022960"/>
    </source>
</evidence>
<dbReference type="PANTHER" id="PTHR30474">
    <property type="entry name" value="CELL CYCLE PROTEIN"/>
    <property type="match status" value="1"/>
</dbReference>
<evidence type="ECO:0000256" key="4">
    <source>
        <dbReference type="ARBA" id="ARBA00022989"/>
    </source>
</evidence>
<feature type="transmembrane region" description="Helical" evidence="6">
    <location>
        <begin position="176"/>
        <end position="195"/>
    </location>
</feature>
<dbReference type="PANTHER" id="PTHR30474:SF1">
    <property type="entry name" value="PEPTIDOGLYCAN GLYCOSYLTRANSFERASE MRDB"/>
    <property type="match status" value="1"/>
</dbReference>
<evidence type="ECO:0000256" key="5">
    <source>
        <dbReference type="ARBA" id="ARBA00023136"/>
    </source>
</evidence>
<proteinExistence type="predicted"/>
<evidence type="ECO:0000256" key="6">
    <source>
        <dbReference type="SAM" id="Phobius"/>
    </source>
</evidence>
<dbReference type="Pfam" id="PF01098">
    <property type="entry name" value="FTSW_RODA_SPOVE"/>
    <property type="match status" value="1"/>
</dbReference>
<feature type="transmembrane region" description="Helical" evidence="6">
    <location>
        <begin position="66"/>
        <end position="84"/>
    </location>
</feature>
<keyword evidence="2 6" id="KW-0812">Transmembrane</keyword>
<feature type="transmembrane region" description="Helical" evidence="6">
    <location>
        <begin position="12"/>
        <end position="29"/>
    </location>
</feature>
<feature type="transmembrane region" description="Helical" evidence="6">
    <location>
        <begin position="346"/>
        <end position="366"/>
    </location>
</feature>
<feature type="transmembrane region" description="Helical" evidence="6">
    <location>
        <begin position="41"/>
        <end position="59"/>
    </location>
</feature>